<dbReference type="Proteomes" id="UP001199816">
    <property type="component" value="Unassembled WGS sequence"/>
</dbReference>
<sequence length="500" mass="55488">MRVFNMGAVGGLLLLLAASCRDKKKDVDVKPDDGSTEIQRVADSVYLFSREIYFWDEIRTNTTYESFNPRQYAKGTDLETAEATLAAVRNTNAHDKEKGYSYATDYYNAETGSMATQPESSYGFFVKSGWKSRLPIAGRTAIPSDFAGWFVTYVHPNSDAGKKGVQRTWKIVKVNNTALGYNQSSVDILNNMFYDETTKSANVTFEKPGGEQVSLDLSIASFIPSSVLYSNILQSPKGAKAGYMVYKFFDLLEDSRAAIETALGSFKNAGVKNIILDLRYNNGGFTRTQDYLANSLSPATVSSSNKMYTYYYNADLQAGNYTLMRTRHSYSPTYYKPESSGNTVNFNKTDNSKGFPINPTNLYVIIGDQTASSAELLINDLKPYFNGNIKLIGDDNTFGKPVGFFPIDLFKKVTFWTVSFMTKNSSDQQVSYDGFAPELKIYDGVDKAWGDVTEDCTKAALDLVDGTPVQVAITTGTSGRAATSLPKVQLKKQYYDNMLR</sequence>
<protein>
    <submittedName>
        <fullName evidence="2">S41 family peptidase</fullName>
    </submittedName>
</protein>
<dbReference type="InterPro" id="IPR029045">
    <property type="entry name" value="ClpP/crotonase-like_dom_sf"/>
</dbReference>
<evidence type="ECO:0000313" key="2">
    <source>
        <dbReference type="EMBL" id="MCD2421434.1"/>
    </source>
</evidence>
<name>A0ABS8PK30_9BACT</name>
<dbReference type="PROSITE" id="PS51257">
    <property type="entry name" value="PROKAR_LIPOPROTEIN"/>
    <property type="match status" value="1"/>
</dbReference>
<dbReference type="SUPFAM" id="SSF52096">
    <property type="entry name" value="ClpP/crotonase"/>
    <property type="match status" value="1"/>
</dbReference>
<accession>A0ABS8PK30</accession>
<gene>
    <name evidence="2" type="ORF">LQ567_01585</name>
</gene>
<evidence type="ECO:0000313" key="3">
    <source>
        <dbReference type="Proteomes" id="UP001199816"/>
    </source>
</evidence>
<dbReference type="InterPro" id="IPR005151">
    <property type="entry name" value="Tail-specific_protease"/>
</dbReference>
<dbReference type="Pfam" id="PF03572">
    <property type="entry name" value="Peptidase_S41"/>
    <property type="match status" value="1"/>
</dbReference>
<keyword evidence="3" id="KW-1185">Reference proteome</keyword>
<evidence type="ECO:0000259" key="1">
    <source>
        <dbReference type="Pfam" id="PF03572"/>
    </source>
</evidence>
<dbReference type="RefSeq" id="WP_231002340.1">
    <property type="nucleotide sequence ID" value="NZ_JAJNEC010000003.1"/>
</dbReference>
<dbReference type="EMBL" id="JAJNEC010000003">
    <property type="protein sequence ID" value="MCD2421434.1"/>
    <property type="molecule type" value="Genomic_DNA"/>
</dbReference>
<dbReference type="InterPro" id="IPR036034">
    <property type="entry name" value="PDZ_sf"/>
</dbReference>
<dbReference type="Gene3D" id="3.30.750.170">
    <property type="match status" value="1"/>
</dbReference>
<dbReference type="PANTHER" id="PTHR32060:SF30">
    <property type="entry name" value="CARBOXY-TERMINAL PROCESSING PROTEASE CTPA"/>
    <property type="match status" value="1"/>
</dbReference>
<dbReference type="Gene3D" id="3.90.226.10">
    <property type="entry name" value="2-enoyl-CoA Hydratase, Chain A, domain 1"/>
    <property type="match status" value="1"/>
</dbReference>
<reference evidence="2 3" key="1">
    <citation type="submission" date="2021-11" db="EMBL/GenBank/DDBJ databases">
        <title>Genomic of Niabella pedocola.</title>
        <authorList>
            <person name="Wu T."/>
        </authorList>
    </citation>
    <scope>NUCLEOTIDE SEQUENCE [LARGE SCALE GENOMIC DNA]</scope>
    <source>
        <strain evidence="2 3">JCM 31011</strain>
    </source>
</reference>
<organism evidence="2 3">
    <name type="scientific">Niabella pedocola</name>
    <dbReference type="NCBI Taxonomy" id="1752077"/>
    <lineage>
        <taxon>Bacteria</taxon>
        <taxon>Pseudomonadati</taxon>
        <taxon>Bacteroidota</taxon>
        <taxon>Chitinophagia</taxon>
        <taxon>Chitinophagales</taxon>
        <taxon>Chitinophagaceae</taxon>
        <taxon>Niabella</taxon>
    </lineage>
</organism>
<dbReference type="PANTHER" id="PTHR32060">
    <property type="entry name" value="TAIL-SPECIFIC PROTEASE"/>
    <property type="match status" value="1"/>
</dbReference>
<feature type="domain" description="Tail specific protease" evidence="1">
    <location>
        <begin position="241"/>
        <end position="412"/>
    </location>
</feature>
<comment type="caution">
    <text evidence="2">The sequence shown here is derived from an EMBL/GenBank/DDBJ whole genome shotgun (WGS) entry which is preliminary data.</text>
</comment>
<proteinExistence type="predicted"/>
<dbReference type="Gene3D" id="2.30.42.10">
    <property type="match status" value="1"/>
</dbReference>